<evidence type="ECO:0000313" key="2">
    <source>
        <dbReference type="Proteomes" id="UP001163846"/>
    </source>
</evidence>
<dbReference type="Proteomes" id="UP001163846">
    <property type="component" value="Unassembled WGS sequence"/>
</dbReference>
<organism evidence="1 2">
    <name type="scientific">Lentinula raphanica</name>
    <dbReference type="NCBI Taxonomy" id="153919"/>
    <lineage>
        <taxon>Eukaryota</taxon>
        <taxon>Fungi</taxon>
        <taxon>Dikarya</taxon>
        <taxon>Basidiomycota</taxon>
        <taxon>Agaricomycotina</taxon>
        <taxon>Agaricomycetes</taxon>
        <taxon>Agaricomycetidae</taxon>
        <taxon>Agaricales</taxon>
        <taxon>Marasmiineae</taxon>
        <taxon>Omphalotaceae</taxon>
        <taxon>Lentinula</taxon>
    </lineage>
</organism>
<keyword evidence="2" id="KW-1185">Reference proteome</keyword>
<proteinExistence type="predicted"/>
<reference evidence="1" key="1">
    <citation type="submission" date="2022-08" db="EMBL/GenBank/DDBJ databases">
        <authorList>
            <consortium name="DOE Joint Genome Institute"/>
            <person name="Min B."/>
            <person name="Riley R."/>
            <person name="Sierra-Patev S."/>
            <person name="Naranjo-Ortiz M."/>
            <person name="Looney B."/>
            <person name="Konkel Z."/>
            <person name="Slot J.C."/>
            <person name="Sakamoto Y."/>
            <person name="Steenwyk J.L."/>
            <person name="Rokas A."/>
            <person name="Carro J."/>
            <person name="Camarero S."/>
            <person name="Ferreira P."/>
            <person name="Molpeceres G."/>
            <person name="Ruiz-Duenas F.J."/>
            <person name="Serrano A."/>
            <person name="Henrissat B."/>
            <person name="Drula E."/>
            <person name="Hughes K.W."/>
            <person name="Mata J.L."/>
            <person name="Ishikawa N.K."/>
            <person name="Vargas-Isla R."/>
            <person name="Ushijima S."/>
            <person name="Smith C.A."/>
            <person name="Ahrendt S."/>
            <person name="Andreopoulos W."/>
            <person name="He G."/>
            <person name="Labutti K."/>
            <person name="Lipzen A."/>
            <person name="Ng V."/>
            <person name="Sandor L."/>
            <person name="Barry K."/>
            <person name="Martinez A.T."/>
            <person name="Xiao Y."/>
            <person name="Gibbons J.G."/>
            <person name="Terashima K."/>
            <person name="Hibbett D.S."/>
            <person name="Grigoriev I.V."/>
        </authorList>
    </citation>
    <scope>NUCLEOTIDE SEQUENCE</scope>
    <source>
        <strain evidence="1">TFB9207</strain>
    </source>
</reference>
<gene>
    <name evidence="1" type="ORF">F5878DRAFT_430757</name>
</gene>
<evidence type="ECO:0008006" key="3">
    <source>
        <dbReference type="Google" id="ProtNLM"/>
    </source>
</evidence>
<sequence length="400" mass="45801">MPSSLPNELLHYITEYISHTLGQPESCYLCSNLVFKVATPELLALSVVNRRLRRICLPFLFAHIEISHNKAAKNLEDHLPLCAKYTKTLDIEYNFMFNSLTDQIISRILPHLEQLVAVRLERCQRRPHLLETILAHPTLTSVLVNEGPHVSMRAHDLSKVILFQTKPPFSSRSISPFSPTFKTFLDQGMTLECLSLETDSVDNRLESHNFPGLKIIEIFMGKAVVSFSWLSPFVSAHPNLIGFFLAEIDQEFSAHNAPPFLSSLVEETQRQGLQQSHRISSVGFLRAKPINESSQEPEWRAIELELTINHSLTEVLTLFASSFPKLETLTLEFELVNERIHIVCHLIRLLTRTDVLWFRTNSLRHLPGSHLLELCTSSTPVLIWAQTPKWNYRRLNELVL</sequence>
<dbReference type="AlphaFoldDB" id="A0AA38UI83"/>
<comment type="caution">
    <text evidence="1">The sequence shown here is derived from an EMBL/GenBank/DDBJ whole genome shotgun (WGS) entry which is preliminary data.</text>
</comment>
<accession>A0AA38UI83</accession>
<name>A0AA38UI83_9AGAR</name>
<protein>
    <recommendedName>
        <fullName evidence="3">F-box domain-containing protein</fullName>
    </recommendedName>
</protein>
<dbReference type="EMBL" id="MU806021">
    <property type="protein sequence ID" value="KAJ3841966.1"/>
    <property type="molecule type" value="Genomic_DNA"/>
</dbReference>
<evidence type="ECO:0000313" key="1">
    <source>
        <dbReference type="EMBL" id="KAJ3841966.1"/>
    </source>
</evidence>